<reference evidence="2 3" key="1">
    <citation type="submission" date="2020-08" db="EMBL/GenBank/DDBJ databases">
        <title>Genomic Encyclopedia of Type Strains, Phase III (KMG-III): the genomes of soil and plant-associated and newly described type strains.</title>
        <authorList>
            <person name="Whitman W."/>
        </authorList>
    </citation>
    <scope>NUCLEOTIDE SEQUENCE [LARGE SCALE GENOMIC DNA]</scope>
    <source>
        <strain evidence="2 3">CECT 8075</strain>
    </source>
</reference>
<dbReference type="Gene3D" id="3.40.50.11440">
    <property type="match status" value="1"/>
</dbReference>
<dbReference type="RefSeq" id="WP_184300480.1">
    <property type="nucleotide sequence ID" value="NZ_JACHXU010000001.1"/>
</dbReference>
<dbReference type="InterPro" id="IPR018657">
    <property type="entry name" value="LarA-like_N"/>
</dbReference>
<proteinExistence type="predicted"/>
<evidence type="ECO:0000313" key="3">
    <source>
        <dbReference type="Proteomes" id="UP000536179"/>
    </source>
</evidence>
<dbReference type="PANTHER" id="PTHR33171">
    <property type="entry name" value="LAR_N DOMAIN-CONTAINING PROTEIN"/>
    <property type="match status" value="1"/>
</dbReference>
<dbReference type="GO" id="GO:0050043">
    <property type="term" value="F:lactate racemase activity"/>
    <property type="evidence" value="ECO:0007669"/>
    <property type="project" value="InterPro"/>
</dbReference>
<keyword evidence="3" id="KW-1185">Reference proteome</keyword>
<comment type="caution">
    <text evidence="2">The sequence shown here is derived from an EMBL/GenBank/DDBJ whole genome shotgun (WGS) entry which is preliminary data.</text>
</comment>
<dbReference type="InterPro" id="IPR043166">
    <property type="entry name" value="LarA-like_C"/>
</dbReference>
<dbReference type="AlphaFoldDB" id="A0A7W5DVI8"/>
<dbReference type="EMBL" id="JACHXU010000001">
    <property type="protein sequence ID" value="MBB3204437.1"/>
    <property type="molecule type" value="Genomic_DNA"/>
</dbReference>
<evidence type="ECO:0000259" key="1">
    <source>
        <dbReference type="Pfam" id="PF09861"/>
    </source>
</evidence>
<gene>
    <name evidence="2" type="ORF">FHS27_000201</name>
</gene>
<dbReference type="Gene3D" id="3.90.226.30">
    <property type="match status" value="1"/>
</dbReference>
<feature type="domain" description="LarA-like N-terminal" evidence="1">
    <location>
        <begin position="30"/>
        <end position="181"/>
    </location>
</feature>
<protein>
    <submittedName>
        <fullName evidence="2">Nickel-dependent lactate racemase</fullName>
    </submittedName>
</protein>
<name>A0A7W5DVI8_9BACT</name>
<accession>A0A7W5DVI8</accession>
<dbReference type="Pfam" id="PF09861">
    <property type="entry name" value="Lar_N"/>
    <property type="match status" value="1"/>
</dbReference>
<evidence type="ECO:0000313" key="2">
    <source>
        <dbReference type="EMBL" id="MBB3204437.1"/>
    </source>
</evidence>
<organism evidence="2 3">
    <name type="scientific">Aporhodopirellula rubra</name>
    <dbReference type="NCBI Taxonomy" id="980271"/>
    <lineage>
        <taxon>Bacteria</taxon>
        <taxon>Pseudomonadati</taxon>
        <taxon>Planctomycetota</taxon>
        <taxon>Planctomycetia</taxon>
        <taxon>Pirellulales</taxon>
        <taxon>Pirellulaceae</taxon>
        <taxon>Aporhodopirellula</taxon>
    </lineage>
</organism>
<dbReference type="Proteomes" id="UP000536179">
    <property type="component" value="Unassembled WGS sequence"/>
</dbReference>
<dbReference type="InterPro" id="IPR048068">
    <property type="entry name" value="LarA-like"/>
</dbReference>
<sequence>MTIYYANGSPTTSLTTDDLRSALETTFAAISAPKKVLLLPPDQTRLFSRAGELTVLSHELLGDRVTDIMPALGTHSAMTPAQLDHMFPGIPHDLFRPHRWRDDVVQLGEVPADFVSNATDGIYTKSWPAEVNKLLRDGNHDLIFSIGQVVPHEVIGMANYNKNVFVGTGGVSGINESHYLSAMVGIDQTLGIADTPLRQILNYAQDHFCQDMPLLYALTVIELLKDGTKLMRGLYIGDDHETFYAAAELSRQVNIRHLPRAPKHVVAYLDPSEFKSTWLGNKAIYRTRKAIATGGRLTVLGPAVEEFGEDKRIDQLIRKYGYRTKSEVMQLVAENKDLAGDPSAAAHLVHGSPENRFDVVYAAGKLTDEEIRSVGFIPGDLNALMQRYDINTLQDGFHEDIDGTEFYFVQNPALGLWEAPLD</sequence>
<dbReference type="PANTHER" id="PTHR33171:SF17">
    <property type="entry name" value="LARA-LIKE N-TERMINAL DOMAIN-CONTAINING PROTEIN"/>
    <property type="match status" value="1"/>
</dbReference>